<organism evidence="2 3">
    <name type="scientific">Pseudocercospora musae</name>
    <dbReference type="NCBI Taxonomy" id="113226"/>
    <lineage>
        <taxon>Eukaryota</taxon>
        <taxon>Fungi</taxon>
        <taxon>Dikarya</taxon>
        <taxon>Ascomycota</taxon>
        <taxon>Pezizomycotina</taxon>
        <taxon>Dothideomycetes</taxon>
        <taxon>Dothideomycetidae</taxon>
        <taxon>Mycosphaerellales</taxon>
        <taxon>Mycosphaerellaceae</taxon>
        <taxon>Pseudocercospora</taxon>
    </lineage>
</organism>
<protein>
    <submittedName>
        <fullName evidence="2">Uncharacterized protein</fullName>
    </submittedName>
</protein>
<dbReference type="EMBL" id="LFZO01000232">
    <property type="protein sequence ID" value="KXT10938.1"/>
    <property type="molecule type" value="Genomic_DNA"/>
</dbReference>
<dbReference type="Proteomes" id="UP000073492">
    <property type="component" value="Unassembled WGS sequence"/>
</dbReference>
<evidence type="ECO:0000313" key="3">
    <source>
        <dbReference type="Proteomes" id="UP000073492"/>
    </source>
</evidence>
<accession>A0A139I896</accession>
<proteinExistence type="predicted"/>
<evidence type="ECO:0000256" key="1">
    <source>
        <dbReference type="SAM" id="SignalP"/>
    </source>
</evidence>
<evidence type="ECO:0000313" key="2">
    <source>
        <dbReference type="EMBL" id="KXT10938.1"/>
    </source>
</evidence>
<gene>
    <name evidence="2" type="ORF">AC579_4</name>
</gene>
<reference evidence="2 3" key="1">
    <citation type="submission" date="2015-07" db="EMBL/GenBank/DDBJ databases">
        <title>Comparative genomics of the Sigatoka disease complex on banana suggests a link between parallel evolutionary changes in Pseudocercospora fijiensis and Pseudocercospora eumusae and increased virulence on the banana host.</title>
        <authorList>
            <person name="Chang T.-C."/>
            <person name="Salvucci A."/>
            <person name="Crous P.W."/>
            <person name="Stergiopoulos I."/>
        </authorList>
    </citation>
    <scope>NUCLEOTIDE SEQUENCE [LARGE SCALE GENOMIC DNA]</scope>
    <source>
        <strain evidence="2 3">CBS 116634</strain>
    </source>
</reference>
<feature type="signal peptide" evidence="1">
    <location>
        <begin position="1"/>
        <end position="22"/>
    </location>
</feature>
<sequence length="99" mass="11153">MLLALSLIWATDLTSGPQGVHSNQMIIQTKPYKSSQPSGVYVKTSQRSASTFLSTPHVPISKRSRLQDLNLPAKIADLEHRFLYRDFGSEEQYVCKTEL</sequence>
<dbReference type="OrthoDB" id="407010at2759"/>
<name>A0A139I896_9PEZI</name>
<comment type="caution">
    <text evidence="2">The sequence shown here is derived from an EMBL/GenBank/DDBJ whole genome shotgun (WGS) entry which is preliminary data.</text>
</comment>
<keyword evidence="3" id="KW-1185">Reference proteome</keyword>
<feature type="chain" id="PRO_5007297240" evidence="1">
    <location>
        <begin position="23"/>
        <end position="99"/>
    </location>
</feature>
<dbReference type="AlphaFoldDB" id="A0A139I896"/>
<keyword evidence="1" id="KW-0732">Signal</keyword>